<keyword evidence="10" id="KW-1185">Reference proteome</keyword>
<keyword evidence="3 6" id="KW-0479">Metal-binding</keyword>
<name>A0A840L8Y4_9BURK</name>
<comment type="caution">
    <text evidence="9">The sequence shown here is derived from an EMBL/GenBank/DDBJ whole genome shotgun (WGS) entry which is preliminary data.</text>
</comment>
<dbReference type="PANTHER" id="PTHR47197">
    <property type="entry name" value="PROTEIN NIRF"/>
    <property type="match status" value="1"/>
</dbReference>
<evidence type="ECO:0000256" key="3">
    <source>
        <dbReference type="ARBA" id="ARBA00022723"/>
    </source>
</evidence>
<evidence type="ECO:0000256" key="6">
    <source>
        <dbReference type="PROSITE-ProRule" id="PRU00433"/>
    </source>
</evidence>
<gene>
    <name evidence="9" type="ORF">HNP55_002757</name>
</gene>
<organism evidence="9 10">
    <name type="scientific">Roseateles oligotrophus</name>
    <dbReference type="NCBI Taxonomy" id="1769250"/>
    <lineage>
        <taxon>Bacteria</taxon>
        <taxon>Pseudomonadati</taxon>
        <taxon>Pseudomonadota</taxon>
        <taxon>Betaproteobacteria</taxon>
        <taxon>Burkholderiales</taxon>
        <taxon>Sphaerotilaceae</taxon>
        <taxon>Roseateles</taxon>
    </lineage>
</organism>
<accession>A0A840L8Y4</accession>
<dbReference type="GO" id="GO:0005506">
    <property type="term" value="F:iron ion binding"/>
    <property type="evidence" value="ECO:0007669"/>
    <property type="project" value="InterPro"/>
</dbReference>
<dbReference type="GO" id="GO:0003677">
    <property type="term" value="F:DNA binding"/>
    <property type="evidence" value="ECO:0007669"/>
    <property type="project" value="UniProtKB-KW"/>
</dbReference>
<sequence length="529" mass="59172">MKESLKTLCKLALALGLFGLAWDYARAQTVDARALYQQHCAACHGEQRLGSMGPALLPESLERLRRPEALKLIREGRPATQMPGFGTQLGEAEIQALAAYIYQPQLPAPQWTAADIRRSRSFDAGSRQWPARPQWQADPMNLFVVVEGGDHHISLLDGDRFEVIHRFPSRYALHGGPKFTPDGRYVYFGSRDGWISKYDLWNLKQVAEVRAGLNMRNVAVSSDGRWVMAANYLPQELLLFDADLNLVKQFEARSLDGKQGSRVSAVYDAAPRKSFVVALKDMAELWEISYDPKAEPIHDGLVHDYRMGEAIARPGYLNARRTPLEEPLDDFFFDDSYRHVLGSARPGTASASNLGQVVNLDARRKVSSLPIAGMPHLGSGISFDWQGRRVMASPNLKDGRISVIDLKSWELVREIATPGPGFFMRSHARSRYAWTDSMMGGKEAKDTLSIIDKQSLEVVAQVREPGKTLAHIEFTKDGRYALASVWELDGALVVYDAASFKEVKRLPMSKPVGKYNVWNKISREEGTSH</sequence>
<dbReference type="InterPro" id="IPR009056">
    <property type="entry name" value="Cyt_c-like_dom"/>
</dbReference>
<dbReference type="PRINTS" id="PR00605">
    <property type="entry name" value="CYTCHROMECIC"/>
</dbReference>
<dbReference type="InterPro" id="IPR003143">
    <property type="entry name" value="Cyt_cd1_C_sf"/>
</dbReference>
<feature type="domain" description="Cytochrome c" evidence="8">
    <location>
        <begin position="27"/>
        <end position="105"/>
    </location>
</feature>
<dbReference type="Gene3D" id="2.140.10.20">
    <property type="entry name" value="C-terminal (heme d1) domain of cytochrome cd1-nitrite reductase"/>
    <property type="match status" value="1"/>
</dbReference>
<dbReference type="Gene3D" id="1.10.760.10">
    <property type="entry name" value="Cytochrome c-like domain"/>
    <property type="match status" value="1"/>
</dbReference>
<protein>
    <submittedName>
        <fullName evidence="9">Mono/diheme cytochrome c family protein/DNA-binding beta-propeller fold protein YncE</fullName>
    </submittedName>
</protein>
<dbReference type="GO" id="GO:0009055">
    <property type="term" value="F:electron transfer activity"/>
    <property type="evidence" value="ECO:0007669"/>
    <property type="project" value="InterPro"/>
</dbReference>
<dbReference type="InterPro" id="IPR051200">
    <property type="entry name" value="Host-pathogen_enzymatic-act"/>
</dbReference>
<evidence type="ECO:0000313" key="10">
    <source>
        <dbReference type="Proteomes" id="UP000562027"/>
    </source>
</evidence>
<dbReference type="InterPro" id="IPR011048">
    <property type="entry name" value="Haem_d1_sf"/>
</dbReference>
<dbReference type="InterPro" id="IPR036909">
    <property type="entry name" value="Cyt_c-like_dom_sf"/>
</dbReference>
<dbReference type="GO" id="GO:0020037">
    <property type="term" value="F:heme binding"/>
    <property type="evidence" value="ECO:0007669"/>
    <property type="project" value="InterPro"/>
</dbReference>
<dbReference type="SUPFAM" id="SSF51004">
    <property type="entry name" value="C-terminal (heme d1) domain of cytochrome cd1-nitrite reductase"/>
    <property type="match status" value="1"/>
</dbReference>
<dbReference type="Proteomes" id="UP000562027">
    <property type="component" value="Unassembled WGS sequence"/>
</dbReference>
<evidence type="ECO:0000256" key="7">
    <source>
        <dbReference type="SAM" id="SignalP"/>
    </source>
</evidence>
<feature type="signal peptide" evidence="7">
    <location>
        <begin position="1"/>
        <end position="27"/>
    </location>
</feature>
<keyword evidence="2 6" id="KW-0349">Heme</keyword>
<evidence type="ECO:0000256" key="5">
    <source>
        <dbReference type="ARBA" id="ARBA00023004"/>
    </source>
</evidence>
<dbReference type="AlphaFoldDB" id="A0A840L8Y4"/>
<dbReference type="EMBL" id="JACHLP010000005">
    <property type="protein sequence ID" value="MBB4844221.1"/>
    <property type="molecule type" value="Genomic_DNA"/>
</dbReference>
<dbReference type="RefSeq" id="WP_184300292.1">
    <property type="nucleotide sequence ID" value="NZ_JACHLP010000005.1"/>
</dbReference>
<evidence type="ECO:0000256" key="1">
    <source>
        <dbReference type="ARBA" id="ARBA00022448"/>
    </source>
</evidence>
<proteinExistence type="predicted"/>
<evidence type="ECO:0000313" key="9">
    <source>
        <dbReference type="EMBL" id="MBB4844221.1"/>
    </source>
</evidence>
<evidence type="ECO:0000259" key="8">
    <source>
        <dbReference type="PROSITE" id="PS51007"/>
    </source>
</evidence>
<dbReference type="SUPFAM" id="SSF46626">
    <property type="entry name" value="Cytochrome c"/>
    <property type="match status" value="1"/>
</dbReference>
<dbReference type="PROSITE" id="PS51007">
    <property type="entry name" value="CYTC"/>
    <property type="match status" value="1"/>
</dbReference>
<keyword evidence="1" id="KW-0813">Transport</keyword>
<reference evidence="9 10" key="1">
    <citation type="submission" date="2020-08" db="EMBL/GenBank/DDBJ databases">
        <title>Functional genomics of gut bacteria from endangered species of beetles.</title>
        <authorList>
            <person name="Carlos-Shanley C."/>
        </authorList>
    </citation>
    <scope>NUCLEOTIDE SEQUENCE [LARGE SCALE GENOMIC DNA]</scope>
    <source>
        <strain evidence="9 10">S00239</strain>
    </source>
</reference>
<keyword evidence="4" id="KW-0249">Electron transport</keyword>
<dbReference type="PANTHER" id="PTHR47197:SF3">
    <property type="entry name" value="DIHYDRO-HEME D1 DEHYDROGENASE"/>
    <property type="match status" value="1"/>
</dbReference>
<dbReference type="CDD" id="cd20777">
    <property type="entry name" value="8prop_heme-binding_NirN"/>
    <property type="match status" value="1"/>
</dbReference>
<keyword evidence="5 6" id="KW-0408">Iron</keyword>
<dbReference type="Pfam" id="PF13442">
    <property type="entry name" value="Cytochrome_CBB3"/>
    <property type="match status" value="1"/>
</dbReference>
<dbReference type="InterPro" id="IPR008168">
    <property type="entry name" value="Cyt_C_IC"/>
</dbReference>
<feature type="chain" id="PRO_5032942101" evidence="7">
    <location>
        <begin position="28"/>
        <end position="529"/>
    </location>
</feature>
<evidence type="ECO:0000256" key="2">
    <source>
        <dbReference type="ARBA" id="ARBA00022617"/>
    </source>
</evidence>
<keyword evidence="9" id="KW-0238">DNA-binding</keyword>
<keyword evidence="7" id="KW-0732">Signal</keyword>
<dbReference type="Pfam" id="PF02239">
    <property type="entry name" value="Cytochrom_D1"/>
    <property type="match status" value="2"/>
</dbReference>
<evidence type="ECO:0000256" key="4">
    <source>
        <dbReference type="ARBA" id="ARBA00022982"/>
    </source>
</evidence>